<proteinExistence type="predicted"/>
<evidence type="ECO:0000256" key="2">
    <source>
        <dbReference type="SAM" id="SignalP"/>
    </source>
</evidence>
<dbReference type="EMBL" id="JABAIK010000027">
    <property type="protein sequence ID" value="NLS14695.1"/>
    <property type="molecule type" value="Genomic_DNA"/>
</dbReference>
<evidence type="ECO:0000256" key="1">
    <source>
        <dbReference type="SAM" id="Phobius"/>
    </source>
</evidence>
<feature type="transmembrane region" description="Helical" evidence="1">
    <location>
        <begin position="41"/>
        <end position="62"/>
    </location>
</feature>
<name>A0A7X8YIJ6_9VIBR</name>
<feature type="signal peptide" evidence="2">
    <location>
        <begin position="1"/>
        <end position="25"/>
    </location>
</feature>
<organism evidence="3 4">
    <name type="scientific">Vibrio agarilyticus</name>
    <dbReference type="NCBI Taxonomy" id="2726741"/>
    <lineage>
        <taxon>Bacteria</taxon>
        <taxon>Pseudomonadati</taxon>
        <taxon>Pseudomonadota</taxon>
        <taxon>Gammaproteobacteria</taxon>
        <taxon>Vibrionales</taxon>
        <taxon>Vibrionaceae</taxon>
        <taxon>Vibrio</taxon>
    </lineage>
</organism>
<keyword evidence="1" id="KW-1133">Transmembrane helix</keyword>
<keyword evidence="1" id="KW-0812">Transmembrane</keyword>
<dbReference type="InterPro" id="IPR007038">
    <property type="entry name" value="HupE_UreJ"/>
</dbReference>
<feature type="transmembrane region" description="Helical" evidence="1">
    <location>
        <begin position="131"/>
        <end position="149"/>
    </location>
</feature>
<keyword evidence="2" id="KW-0732">Signal</keyword>
<keyword evidence="4" id="KW-1185">Reference proteome</keyword>
<reference evidence="3 4" key="1">
    <citation type="submission" date="2020-04" db="EMBL/GenBank/DDBJ databases">
        <title>Vibrio sp. SM6, a novel species isolated from seawater.</title>
        <authorList>
            <person name="Wang X."/>
        </authorList>
    </citation>
    <scope>NUCLEOTIDE SEQUENCE [LARGE SCALE GENOMIC DNA]</scope>
    <source>
        <strain evidence="3 4">SM6</strain>
    </source>
</reference>
<dbReference type="AlphaFoldDB" id="A0A7X8YIJ6"/>
<dbReference type="Pfam" id="PF04955">
    <property type="entry name" value="HupE_UreJ"/>
    <property type="match status" value="1"/>
</dbReference>
<sequence length="202" mass="21071">MTTKKRSLASLIVGACALAPSLAMAHPGHDTHSWMAGALHSLTGTDHLIALVSFGLVLAAVATRFSHKLIIAAFGLLALLSGLISGQHFGAISLVEPMIIGSLVVASLCLWVIALPNRVTSLKKGWQSKMADIALVGAPTFLLFFHGYAHGVEASGSVTQFGFGMMVTAALLMASGATLFTFARTLWWAWGISALSSLALLA</sequence>
<feature type="transmembrane region" description="Helical" evidence="1">
    <location>
        <begin position="98"/>
        <end position="119"/>
    </location>
</feature>
<accession>A0A7X8YIJ6</accession>
<comment type="caution">
    <text evidence="3">The sequence shown here is derived from an EMBL/GenBank/DDBJ whole genome shotgun (WGS) entry which is preliminary data.</text>
</comment>
<feature type="chain" id="PRO_5030877158" evidence="2">
    <location>
        <begin position="26"/>
        <end position="202"/>
    </location>
</feature>
<dbReference type="Proteomes" id="UP000535589">
    <property type="component" value="Unassembled WGS sequence"/>
</dbReference>
<evidence type="ECO:0000313" key="4">
    <source>
        <dbReference type="Proteomes" id="UP000535589"/>
    </source>
</evidence>
<keyword evidence="1" id="KW-0472">Membrane</keyword>
<evidence type="ECO:0000313" key="3">
    <source>
        <dbReference type="EMBL" id="NLS14695.1"/>
    </source>
</evidence>
<gene>
    <name evidence="3" type="ORF">HGP28_17695</name>
</gene>
<feature type="transmembrane region" description="Helical" evidence="1">
    <location>
        <begin position="69"/>
        <end position="92"/>
    </location>
</feature>
<dbReference type="RefSeq" id="WP_168837787.1">
    <property type="nucleotide sequence ID" value="NZ_JABAIK010000027.1"/>
</dbReference>
<protein>
    <submittedName>
        <fullName evidence="3">Urease accessory protein UreJ</fullName>
    </submittedName>
</protein>
<feature type="transmembrane region" description="Helical" evidence="1">
    <location>
        <begin position="161"/>
        <end position="183"/>
    </location>
</feature>